<dbReference type="GO" id="GO:0035099">
    <property type="term" value="P:hemocyte migration"/>
    <property type="evidence" value="ECO:0007669"/>
    <property type="project" value="UniProtKB-ARBA"/>
</dbReference>
<feature type="region of interest" description="Disordered" evidence="3">
    <location>
        <begin position="280"/>
        <end position="346"/>
    </location>
</feature>
<evidence type="ECO:0000256" key="3">
    <source>
        <dbReference type="SAM" id="MobiDB-lite"/>
    </source>
</evidence>
<evidence type="ECO:0000256" key="1">
    <source>
        <dbReference type="ARBA" id="ARBA00022741"/>
    </source>
</evidence>
<dbReference type="InterPro" id="IPR003578">
    <property type="entry name" value="Small_GTPase_Rho"/>
</dbReference>
<name>A0A7R8CXP3_LEPSM</name>
<dbReference type="SMART" id="SM00174">
    <property type="entry name" value="RHO"/>
    <property type="match status" value="1"/>
</dbReference>
<dbReference type="GO" id="GO:0022412">
    <property type="term" value="P:cellular process involved in reproduction in multicellular organism"/>
    <property type="evidence" value="ECO:0007669"/>
    <property type="project" value="UniProtKB-ARBA"/>
</dbReference>
<dbReference type="GO" id="GO:0001667">
    <property type="term" value="P:ameboidal-type cell migration"/>
    <property type="evidence" value="ECO:0007669"/>
    <property type="project" value="UniProtKB-ARBA"/>
</dbReference>
<sequence length="434" mass="47560">MAGSQLSRYIPLVLNTLTFERSLLREPFERNIVQPVLTNVSSRKKSTSMKLCFSIWDTSGFPSYDAIRSLSYQEADVFLLCYKISDPASLYNVKNKWSAEVRRHRPDVPIILCGCHSELRHDSVTMAQLSKTGRSPVTIEQALAICCEIQAVNYIETSAKENSNDEAFEVCAIAAIKRIHTFQTEGSLSPSTHSNISLQMSSKGIIHPRSTEEDHENNNIQINPRILRGSIKSPTPSMYDRGSCNSSFSEDLTTRTRAHPVISESVDEEFIIPSVASSRPNSFCDPGNASRQRPTTLFNLPPDTISISSSESGTPNAARVRPNGLSQRTSYRSNRRKAAIPVPTPMSPLGGSLSSFDIKSPTESASFCQSPISSIGISSASSPPPPFGLREDFAHRRSCGSDTSSFTGSSSSKIIHGNLVQMEEEEAASIQKNC</sequence>
<dbReference type="GO" id="GO:0003006">
    <property type="term" value="P:developmental process involved in reproduction"/>
    <property type="evidence" value="ECO:0007669"/>
    <property type="project" value="UniProtKB-ARBA"/>
</dbReference>
<dbReference type="GO" id="GO:0035006">
    <property type="term" value="P:melanization defense response"/>
    <property type="evidence" value="ECO:0007669"/>
    <property type="project" value="UniProtKB-ARBA"/>
</dbReference>
<gene>
    <name evidence="4" type="ORF">LSAA_9937</name>
</gene>
<dbReference type="Proteomes" id="UP000675881">
    <property type="component" value="Chromosome 5"/>
</dbReference>
<dbReference type="Pfam" id="PF00071">
    <property type="entry name" value="Ras"/>
    <property type="match status" value="1"/>
</dbReference>
<reference evidence="4" key="1">
    <citation type="submission" date="2021-02" db="EMBL/GenBank/DDBJ databases">
        <authorList>
            <person name="Bekaert M."/>
        </authorList>
    </citation>
    <scope>NUCLEOTIDE SEQUENCE</scope>
    <source>
        <strain evidence="4">IoA-00</strain>
    </source>
</reference>
<feature type="compositionally biased region" description="Polar residues" evidence="3">
    <location>
        <begin position="305"/>
        <end position="315"/>
    </location>
</feature>
<organism evidence="4 5">
    <name type="scientific">Lepeophtheirus salmonis</name>
    <name type="common">Salmon louse</name>
    <name type="synonym">Caligus salmonis</name>
    <dbReference type="NCBI Taxonomy" id="72036"/>
    <lineage>
        <taxon>Eukaryota</taxon>
        <taxon>Metazoa</taxon>
        <taxon>Ecdysozoa</taxon>
        <taxon>Arthropoda</taxon>
        <taxon>Crustacea</taxon>
        <taxon>Multicrustacea</taxon>
        <taxon>Hexanauplia</taxon>
        <taxon>Copepoda</taxon>
        <taxon>Siphonostomatoida</taxon>
        <taxon>Caligidae</taxon>
        <taxon>Lepeophtheirus</taxon>
    </lineage>
</organism>
<dbReference type="InterPro" id="IPR001806">
    <property type="entry name" value="Small_GTPase"/>
</dbReference>
<feature type="compositionally biased region" description="Polar residues" evidence="3">
    <location>
        <begin position="289"/>
        <end position="298"/>
    </location>
</feature>
<accession>A0A7R8CXP3</accession>
<dbReference type="GO" id="GO:0005525">
    <property type="term" value="F:GTP binding"/>
    <property type="evidence" value="ECO:0007669"/>
    <property type="project" value="UniProtKB-KW"/>
</dbReference>
<evidence type="ECO:0000256" key="2">
    <source>
        <dbReference type="ARBA" id="ARBA00023134"/>
    </source>
</evidence>
<keyword evidence="2" id="KW-0342">GTP-binding</keyword>
<dbReference type="PROSITE" id="PS51420">
    <property type="entry name" value="RHO"/>
    <property type="match status" value="1"/>
</dbReference>
<dbReference type="SMART" id="SM00175">
    <property type="entry name" value="RAB"/>
    <property type="match status" value="1"/>
</dbReference>
<keyword evidence="5" id="KW-1185">Reference proteome</keyword>
<keyword evidence="1" id="KW-0547">Nucleotide-binding</keyword>
<dbReference type="CDD" id="cd00157">
    <property type="entry name" value="Rho"/>
    <property type="match status" value="1"/>
</dbReference>
<evidence type="ECO:0000313" key="5">
    <source>
        <dbReference type="Proteomes" id="UP000675881"/>
    </source>
</evidence>
<proteinExistence type="predicted"/>
<dbReference type="GO" id="GO:0003924">
    <property type="term" value="F:GTPase activity"/>
    <property type="evidence" value="ECO:0007669"/>
    <property type="project" value="InterPro"/>
</dbReference>
<protein>
    <submittedName>
        <fullName evidence="4">RND3</fullName>
    </submittedName>
</protein>
<dbReference type="Gene3D" id="3.40.50.300">
    <property type="entry name" value="P-loop containing nucleotide triphosphate hydrolases"/>
    <property type="match status" value="1"/>
</dbReference>
<dbReference type="EMBL" id="HG994584">
    <property type="protein sequence ID" value="CAF2934452.1"/>
    <property type="molecule type" value="Genomic_DNA"/>
</dbReference>
<dbReference type="OrthoDB" id="6378925at2759"/>
<dbReference type="PROSITE" id="PS51421">
    <property type="entry name" value="RAS"/>
    <property type="match status" value="1"/>
</dbReference>
<dbReference type="SUPFAM" id="SSF52540">
    <property type="entry name" value="P-loop containing nucleoside triphosphate hydrolases"/>
    <property type="match status" value="1"/>
</dbReference>
<dbReference type="AlphaFoldDB" id="A0A7R8CXP3"/>
<dbReference type="PANTHER" id="PTHR24072">
    <property type="entry name" value="RHO FAMILY GTPASE"/>
    <property type="match status" value="1"/>
</dbReference>
<dbReference type="InterPro" id="IPR027417">
    <property type="entry name" value="P-loop_NTPase"/>
</dbReference>
<dbReference type="PROSITE" id="PS51419">
    <property type="entry name" value="RAB"/>
    <property type="match status" value="1"/>
</dbReference>
<evidence type="ECO:0000313" key="4">
    <source>
        <dbReference type="EMBL" id="CAF2934452.1"/>
    </source>
</evidence>
<dbReference type="PRINTS" id="PR00449">
    <property type="entry name" value="RASTRNSFRMNG"/>
</dbReference>
<dbReference type="GO" id="GO:0007264">
    <property type="term" value="P:small GTPase-mediated signal transduction"/>
    <property type="evidence" value="ECO:0007669"/>
    <property type="project" value="InterPro"/>
</dbReference>